<dbReference type="Pfam" id="PF07690">
    <property type="entry name" value="MFS_1"/>
    <property type="match status" value="1"/>
</dbReference>
<dbReference type="EMBL" id="LNYB01000012">
    <property type="protein sequence ID" value="KTD03879.1"/>
    <property type="molecule type" value="Genomic_DNA"/>
</dbReference>
<dbReference type="PROSITE" id="PS50850">
    <property type="entry name" value="MFS"/>
    <property type="match status" value="1"/>
</dbReference>
<dbReference type="PATRIC" id="fig|453.4.peg.306"/>
<dbReference type="PANTHER" id="PTHR23521">
    <property type="entry name" value="TRANSPORTER MFS SUPERFAMILY"/>
    <property type="match status" value="1"/>
</dbReference>
<feature type="transmembrane region" description="Helical" evidence="4">
    <location>
        <begin position="158"/>
        <end position="180"/>
    </location>
</feature>
<evidence type="ECO:0000256" key="2">
    <source>
        <dbReference type="ARBA" id="ARBA00022989"/>
    </source>
</evidence>
<dbReference type="GO" id="GO:0022857">
    <property type="term" value="F:transmembrane transporter activity"/>
    <property type="evidence" value="ECO:0007669"/>
    <property type="project" value="InterPro"/>
</dbReference>
<dbReference type="Proteomes" id="UP000251942">
    <property type="component" value="Unassembled WGS sequence"/>
</dbReference>
<dbReference type="InterPro" id="IPR020846">
    <property type="entry name" value="MFS_dom"/>
</dbReference>
<evidence type="ECO:0000259" key="5">
    <source>
        <dbReference type="PROSITE" id="PS50850"/>
    </source>
</evidence>
<dbReference type="Proteomes" id="UP000054698">
    <property type="component" value="Unassembled WGS sequence"/>
</dbReference>
<reference evidence="6 8" key="1">
    <citation type="submission" date="2015-11" db="EMBL/GenBank/DDBJ databases">
        <title>Genomic analysis of 38 Legionella species identifies large and diverse effector repertoires.</title>
        <authorList>
            <person name="Burstein D."/>
            <person name="Amaro F."/>
            <person name="Zusman T."/>
            <person name="Lifshitz Z."/>
            <person name="Cohen O."/>
            <person name="Gilbert J.A."/>
            <person name="Pupko T."/>
            <person name="Shuman H.A."/>
            <person name="Segal G."/>
        </authorList>
    </citation>
    <scope>NUCLEOTIDE SEQUENCE [LARGE SCALE GENOMIC DNA]</scope>
    <source>
        <strain evidence="6 8">WO-44C</strain>
    </source>
</reference>
<feature type="transmembrane region" description="Helical" evidence="4">
    <location>
        <begin position="12"/>
        <end position="35"/>
    </location>
</feature>
<evidence type="ECO:0000313" key="8">
    <source>
        <dbReference type="Proteomes" id="UP000054698"/>
    </source>
</evidence>
<organism evidence="6 8">
    <name type="scientific">Legionella feeleii</name>
    <dbReference type="NCBI Taxonomy" id="453"/>
    <lineage>
        <taxon>Bacteria</taxon>
        <taxon>Pseudomonadati</taxon>
        <taxon>Pseudomonadota</taxon>
        <taxon>Gammaproteobacteria</taxon>
        <taxon>Legionellales</taxon>
        <taxon>Legionellaceae</taxon>
        <taxon>Legionella</taxon>
    </lineage>
</organism>
<dbReference type="Gene3D" id="1.20.1250.20">
    <property type="entry name" value="MFS general substrate transporter like domains"/>
    <property type="match status" value="2"/>
</dbReference>
<feature type="transmembrane region" description="Helical" evidence="4">
    <location>
        <begin position="291"/>
        <end position="309"/>
    </location>
</feature>
<evidence type="ECO:0000313" key="7">
    <source>
        <dbReference type="EMBL" id="SPX61463.1"/>
    </source>
</evidence>
<dbReference type="AlphaFoldDB" id="A0A0W0U8D4"/>
<protein>
    <submittedName>
        <fullName evidence="6">Putative MFS-type transporter YcaD</fullName>
    </submittedName>
</protein>
<feature type="transmembrane region" description="Helical" evidence="4">
    <location>
        <begin position="349"/>
        <end position="372"/>
    </location>
</feature>
<dbReference type="InterPro" id="IPR047200">
    <property type="entry name" value="MFS_YcaD-like"/>
</dbReference>
<dbReference type="RefSeq" id="WP_058443502.1">
    <property type="nucleotide sequence ID" value="NZ_CAAAHT010000009.1"/>
</dbReference>
<keyword evidence="3 4" id="KW-0472">Membrane</keyword>
<dbReference type="InterPro" id="IPR011701">
    <property type="entry name" value="MFS"/>
</dbReference>
<feature type="transmembrane region" description="Helical" evidence="4">
    <location>
        <begin position="98"/>
        <end position="120"/>
    </location>
</feature>
<feature type="transmembrane region" description="Helical" evidence="4">
    <location>
        <begin position="132"/>
        <end position="152"/>
    </location>
</feature>
<feature type="transmembrane region" description="Helical" evidence="4">
    <location>
        <begin position="71"/>
        <end position="92"/>
    </location>
</feature>
<evidence type="ECO:0000313" key="6">
    <source>
        <dbReference type="EMBL" id="KTD03879.1"/>
    </source>
</evidence>
<evidence type="ECO:0000313" key="9">
    <source>
        <dbReference type="Proteomes" id="UP000251942"/>
    </source>
</evidence>
<gene>
    <name evidence="6" type="primary">ycaD</name>
    <name evidence="6" type="ORF">Lfee_0280</name>
    <name evidence="7" type="ORF">NCTC12022_02203</name>
</gene>
<dbReference type="PANTHER" id="PTHR23521:SF3">
    <property type="entry name" value="MFS TRANSPORTER"/>
    <property type="match status" value="1"/>
</dbReference>
<feature type="transmembrane region" description="Helical" evidence="4">
    <location>
        <begin position="201"/>
        <end position="220"/>
    </location>
</feature>
<feature type="domain" description="Major facilitator superfamily (MFS) profile" evidence="5">
    <location>
        <begin position="195"/>
        <end position="390"/>
    </location>
</feature>
<feature type="transmembrane region" description="Helical" evidence="4">
    <location>
        <begin position="265"/>
        <end position="285"/>
    </location>
</feature>
<dbReference type="CDD" id="cd17477">
    <property type="entry name" value="MFS_YcaD_like"/>
    <property type="match status" value="1"/>
</dbReference>
<keyword evidence="8" id="KW-1185">Reference proteome</keyword>
<evidence type="ECO:0000256" key="4">
    <source>
        <dbReference type="SAM" id="Phobius"/>
    </source>
</evidence>
<keyword evidence="1 4" id="KW-0812">Transmembrane</keyword>
<feature type="transmembrane region" description="Helical" evidence="4">
    <location>
        <begin position="41"/>
        <end position="59"/>
    </location>
</feature>
<evidence type="ECO:0000256" key="3">
    <source>
        <dbReference type="ARBA" id="ARBA00023136"/>
    </source>
</evidence>
<proteinExistence type="predicted"/>
<dbReference type="STRING" id="453.Lfee_0280"/>
<dbReference type="EMBL" id="UASS01000022">
    <property type="protein sequence ID" value="SPX61463.1"/>
    <property type="molecule type" value="Genomic_DNA"/>
</dbReference>
<feature type="transmembrane region" description="Helical" evidence="4">
    <location>
        <begin position="235"/>
        <end position="253"/>
    </location>
</feature>
<keyword evidence="2 4" id="KW-1133">Transmembrane helix</keyword>
<accession>A0A0W0U8D4</accession>
<name>A0A0W0U8D4_9GAMM</name>
<dbReference type="GO" id="GO:0005886">
    <property type="term" value="C:plasma membrane"/>
    <property type="evidence" value="ECO:0007669"/>
    <property type="project" value="TreeGrafter"/>
</dbReference>
<dbReference type="InterPro" id="IPR036259">
    <property type="entry name" value="MFS_trans_sf"/>
</dbReference>
<sequence length="390" mass="42656">MPVVMIEIFVPLLSLFIFILGTGFFSTLLALNMTLSQASPLAIGAMTGVFYAGLVVGSFRMDRFINRVGHIRAYVVFSATQAIICLLHGIFYQVGLWLFLRGLAGFASAGLFVVIESWLLGKSTAMNRGRVLSLYMISYYAAQSLGQFFLNLAEPDTLSLFALTSILCSLSIIPLAMSRVNPPKYEEASTLSLQKLLDKSMAGFVGCLSSGLIMGGIYGLMPTLLSDLFHDNSKVANYMFAIIFGGMLLQYPLGRLSDLVARRLVLILIAVATSIVSFILMTTHINPWCFFILMLLFGGLTFTLYPISISHACDTLETRDIVAGTQSLLLAYSLGAMAGPLLAPWFMHVFGMGGLFIYFITVCSLMTPFFLLRKSAEVGEPQEESFLANP</sequence>
<feature type="transmembrane region" description="Helical" evidence="4">
    <location>
        <begin position="321"/>
        <end position="343"/>
    </location>
</feature>
<evidence type="ECO:0000256" key="1">
    <source>
        <dbReference type="ARBA" id="ARBA00022692"/>
    </source>
</evidence>
<reference evidence="7 9" key="2">
    <citation type="submission" date="2018-06" db="EMBL/GenBank/DDBJ databases">
        <authorList>
            <consortium name="Pathogen Informatics"/>
            <person name="Doyle S."/>
        </authorList>
    </citation>
    <scope>NUCLEOTIDE SEQUENCE [LARGE SCALE GENOMIC DNA]</scope>
    <source>
        <strain evidence="7 9">NCTC12022</strain>
    </source>
</reference>
<dbReference type="SUPFAM" id="SSF103473">
    <property type="entry name" value="MFS general substrate transporter"/>
    <property type="match status" value="1"/>
</dbReference>